<accession>A0AB39C7U5</accession>
<proteinExistence type="predicted"/>
<evidence type="ECO:0000313" key="1">
    <source>
        <dbReference type="EMBL" id="XDJ02774.1"/>
    </source>
</evidence>
<protein>
    <submittedName>
        <fullName evidence="1">Uncharacterized protein</fullName>
    </submittedName>
</protein>
<dbReference type="EMBL" id="PP995776">
    <property type="protein sequence ID" value="XDJ02774.1"/>
    <property type="molecule type" value="Genomic_DNA"/>
</dbReference>
<name>A0AB39C7U5_9CAUD</name>
<sequence length="89" mass="10388">MNSKTQEIIKRILLDNTGIISETLPIACNVTRKELNYIINWYNVEEDCEQFNINDNYPEDETIISPFIFKLVIIQIENSINRLLNDGVL</sequence>
<reference evidence="1" key="1">
    <citation type="submission" date="2024-06" db="EMBL/GenBank/DDBJ databases">
        <authorList>
            <person name="Najeeb S."/>
            <person name="Khan I."/>
            <person name="Muhammad J."/>
            <person name="Abbas A."/>
            <person name="Jahangir M."/>
            <person name="Alvi I.A."/>
            <person name="Ullah A."/>
            <person name="Ullah A."/>
            <person name="Khan A."/>
        </authorList>
    </citation>
    <scope>NUCLEOTIDE SEQUENCE</scope>
</reference>
<organism evidence="1">
    <name type="scientific">Staphylococcus phage UHP46</name>
    <dbReference type="NCBI Taxonomy" id="3234966"/>
    <lineage>
        <taxon>Viruses</taxon>
        <taxon>Duplodnaviria</taxon>
        <taxon>Heunggongvirae</taxon>
        <taxon>Uroviricota</taxon>
        <taxon>Caudoviricetes</taxon>
        <taxon>Herelleviridae</taxon>
        <taxon>Twortvirinae</taxon>
        <taxon>Sciuriunavirus</taxon>
    </lineage>
</organism>